<reference evidence="3" key="1">
    <citation type="submission" date="2017-01" db="EMBL/GenBank/DDBJ databases">
        <authorList>
            <person name="Varghese N."/>
            <person name="Submissions S."/>
        </authorList>
    </citation>
    <scope>NUCLEOTIDE SEQUENCE [LARGE SCALE GENOMIC DNA]</scope>
    <source>
        <strain evidence="3">DSM 24913</strain>
    </source>
</reference>
<evidence type="ECO:0000313" key="3">
    <source>
        <dbReference type="Proteomes" id="UP000185639"/>
    </source>
</evidence>
<gene>
    <name evidence="2" type="ORF">SAMN05421686_1011</name>
</gene>
<feature type="compositionally biased region" description="Polar residues" evidence="1">
    <location>
        <begin position="10"/>
        <end position="24"/>
    </location>
</feature>
<dbReference type="STRING" id="484498.SAMN05421686_1011"/>
<evidence type="ECO:0000313" key="2">
    <source>
        <dbReference type="EMBL" id="SIS40561.1"/>
    </source>
</evidence>
<proteinExistence type="predicted"/>
<sequence>MGGKQKQDSNRGSITPNSGRNLPNMTVKTPMPPVKPPKSSGSGNSGNCNS</sequence>
<dbReference type="EMBL" id="FTOH01000001">
    <property type="protein sequence ID" value="SIS40561.1"/>
    <property type="molecule type" value="Genomic_DNA"/>
</dbReference>
<feature type="region of interest" description="Disordered" evidence="1">
    <location>
        <begin position="1"/>
        <end position="50"/>
    </location>
</feature>
<organism evidence="2 3">
    <name type="scientific">Thalassolituus maritimus</name>
    <dbReference type="NCBI Taxonomy" id="484498"/>
    <lineage>
        <taxon>Bacteria</taxon>
        <taxon>Pseudomonadati</taxon>
        <taxon>Pseudomonadota</taxon>
        <taxon>Gammaproteobacteria</taxon>
        <taxon>Oceanospirillales</taxon>
        <taxon>Oceanospirillaceae</taxon>
        <taxon>Thalassolituus</taxon>
    </lineage>
</organism>
<keyword evidence="3" id="KW-1185">Reference proteome</keyword>
<dbReference type="AlphaFoldDB" id="A0A1N7IUB4"/>
<accession>A0A1N7IUB4</accession>
<feature type="compositionally biased region" description="Low complexity" evidence="1">
    <location>
        <begin position="37"/>
        <end position="50"/>
    </location>
</feature>
<evidence type="ECO:0000256" key="1">
    <source>
        <dbReference type="SAM" id="MobiDB-lite"/>
    </source>
</evidence>
<protein>
    <submittedName>
        <fullName evidence="2">Uncharacterized protein</fullName>
    </submittedName>
</protein>
<name>A0A1N7IUB4_9GAMM</name>
<dbReference type="Proteomes" id="UP000185639">
    <property type="component" value="Unassembled WGS sequence"/>
</dbReference>